<dbReference type="EMBL" id="KF116558">
    <property type="protein sequence ID" value="AIA83803.1"/>
    <property type="molecule type" value="Genomic_DNA"/>
</dbReference>
<evidence type="ECO:0000313" key="1">
    <source>
        <dbReference type="EMBL" id="AIA83803.1"/>
    </source>
</evidence>
<reference evidence="1" key="1">
    <citation type="journal article" date="2013" name="Environ. Microbiol.">
        <title>Seasonally variable intestinal metagenomes of the red palm weevil (Rhynchophorus ferrugineus).</title>
        <authorList>
            <person name="Jia S."/>
            <person name="Zhang X."/>
            <person name="Zhang G."/>
            <person name="Yin A."/>
            <person name="Zhang S."/>
            <person name="Li F."/>
            <person name="Wang L."/>
            <person name="Zhao D."/>
            <person name="Yun Q."/>
            <person name="Tala"/>
            <person name="Wang J."/>
            <person name="Sun G."/>
            <person name="Baabdullah M."/>
            <person name="Yu X."/>
            <person name="Hu S."/>
            <person name="Al-Mssallem I.S."/>
            <person name="Yu J."/>
        </authorList>
    </citation>
    <scope>NUCLEOTIDE SEQUENCE</scope>
</reference>
<accession>A0A060BIF2</accession>
<proteinExistence type="predicted"/>
<protein>
    <submittedName>
        <fullName evidence="1">CAZy families CE14 protein</fullName>
    </submittedName>
</protein>
<dbReference type="InterPro" id="IPR003737">
    <property type="entry name" value="GlcNAc_PI_deacetylase-related"/>
</dbReference>
<dbReference type="AlphaFoldDB" id="A0A060BIF2"/>
<sequence length="106" mass="12157">MNAAKIMGVSVRENLKMRDGFFKNDETHQLILIQAIRKYRPDIIIGNIKEDRHPDHGRAGHLIKDAAFLSGLSKVILKMSKGRYKTNGDRLMYFNICKIGIIIPMF</sequence>
<dbReference type="Gene3D" id="3.40.50.10320">
    <property type="entry name" value="LmbE-like"/>
    <property type="match status" value="1"/>
</dbReference>
<dbReference type="SUPFAM" id="SSF102588">
    <property type="entry name" value="LmbE-like"/>
    <property type="match status" value="1"/>
</dbReference>
<organism evidence="1">
    <name type="scientific">uncultured Pedobacter sp</name>
    <dbReference type="NCBI Taxonomy" id="246139"/>
    <lineage>
        <taxon>Bacteria</taxon>
        <taxon>Pseudomonadati</taxon>
        <taxon>Bacteroidota</taxon>
        <taxon>Sphingobacteriia</taxon>
        <taxon>Sphingobacteriales</taxon>
        <taxon>Sphingobacteriaceae</taxon>
        <taxon>Pedobacter</taxon>
        <taxon>environmental samples</taxon>
    </lineage>
</organism>
<name>A0A060BIF2_9SPHI</name>
<dbReference type="Pfam" id="PF02585">
    <property type="entry name" value="PIG-L"/>
    <property type="match status" value="1"/>
</dbReference>
<dbReference type="InterPro" id="IPR024078">
    <property type="entry name" value="LmbE-like_dom_sf"/>
</dbReference>